<dbReference type="InterPro" id="IPR040449">
    <property type="entry name" value="Peptidase_S66_N"/>
</dbReference>
<feature type="active site" description="Charge relay system" evidence="3">
    <location>
        <position position="274"/>
    </location>
</feature>
<dbReference type="PANTHER" id="PTHR30237">
    <property type="entry name" value="MURAMOYLTETRAPEPTIDE CARBOXYPEPTIDASE"/>
    <property type="match status" value="1"/>
</dbReference>
<protein>
    <recommendedName>
        <fullName evidence="8">LD-carboxypeptidase</fullName>
    </recommendedName>
</protein>
<dbReference type="InterPro" id="IPR027478">
    <property type="entry name" value="LdcA_N"/>
</dbReference>
<dbReference type="SUPFAM" id="SSF141986">
    <property type="entry name" value="LD-carboxypeptidase A C-terminal domain-like"/>
    <property type="match status" value="1"/>
</dbReference>
<evidence type="ECO:0000256" key="1">
    <source>
        <dbReference type="ARBA" id="ARBA00010233"/>
    </source>
</evidence>
<evidence type="ECO:0000259" key="5">
    <source>
        <dbReference type="Pfam" id="PF17676"/>
    </source>
</evidence>
<dbReference type="InterPro" id="IPR029062">
    <property type="entry name" value="Class_I_gatase-like"/>
</dbReference>
<dbReference type="Gene3D" id="3.50.30.60">
    <property type="entry name" value="LD-carboxypeptidase A C-terminal domain-like"/>
    <property type="match status" value="1"/>
</dbReference>
<organism evidence="6 7">
    <name type="scientific">Terribacillus saccharophilus</name>
    <dbReference type="NCBI Taxonomy" id="361277"/>
    <lineage>
        <taxon>Bacteria</taxon>
        <taxon>Bacillati</taxon>
        <taxon>Bacillota</taxon>
        <taxon>Bacilli</taxon>
        <taxon>Bacillales</taxon>
        <taxon>Bacillaceae</taxon>
        <taxon>Terribacillus</taxon>
    </lineage>
</organism>
<comment type="similarity">
    <text evidence="1">Belongs to the peptidase S66 family.</text>
</comment>
<dbReference type="EMBL" id="NPBV01000017">
    <property type="protein sequence ID" value="PAD21229.1"/>
    <property type="molecule type" value="Genomic_DNA"/>
</dbReference>
<accession>A0A268AB00</accession>
<keyword evidence="2" id="KW-0378">Hydrolase</keyword>
<dbReference type="Pfam" id="PF17676">
    <property type="entry name" value="Peptidase_S66C"/>
    <property type="match status" value="1"/>
</dbReference>
<gene>
    <name evidence="6" type="ORF">CHH64_09870</name>
</gene>
<proteinExistence type="inferred from homology"/>
<name>A0A268AB00_9BACI</name>
<dbReference type="GO" id="GO:0016787">
    <property type="term" value="F:hydrolase activity"/>
    <property type="evidence" value="ECO:0007669"/>
    <property type="project" value="UniProtKB-KW"/>
</dbReference>
<reference evidence="6 7" key="1">
    <citation type="submission" date="2017-07" db="EMBL/GenBank/DDBJ databases">
        <title>Isolation and whole genome analysis of endospore-forming bacteria from heroin.</title>
        <authorList>
            <person name="Kalinowski J."/>
            <person name="Ahrens B."/>
            <person name="Al-Dilaimi A."/>
            <person name="Winkler A."/>
            <person name="Wibberg D."/>
            <person name="Schleenbecker U."/>
            <person name="Ruckert C."/>
            <person name="Wolfel R."/>
            <person name="Grass G."/>
        </authorList>
    </citation>
    <scope>NUCLEOTIDE SEQUENCE [LARGE SCALE GENOMIC DNA]</scope>
    <source>
        <strain evidence="6 7">7528</strain>
    </source>
</reference>
<dbReference type="SUPFAM" id="SSF52317">
    <property type="entry name" value="Class I glutamine amidotransferase-like"/>
    <property type="match status" value="1"/>
</dbReference>
<dbReference type="PIRSF" id="PIRSF028757">
    <property type="entry name" value="LD-carboxypeptidase"/>
    <property type="match status" value="1"/>
</dbReference>
<dbReference type="InterPro" id="IPR027461">
    <property type="entry name" value="Carboxypeptidase_A_C_sf"/>
</dbReference>
<dbReference type="Proteomes" id="UP000216013">
    <property type="component" value="Unassembled WGS sequence"/>
</dbReference>
<dbReference type="Pfam" id="PF02016">
    <property type="entry name" value="Peptidase_S66"/>
    <property type="match status" value="1"/>
</dbReference>
<feature type="domain" description="LD-carboxypeptidase N-terminal" evidence="4">
    <location>
        <begin position="44"/>
        <end position="163"/>
    </location>
</feature>
<feature type="active site" description="Nucleophile" evidence="3">
    <location>
        <position position="143"/>
    </location>
</feature>
<dbReference type="InterPro" id="IPR003507">
    <property type="entry name" value="S66_fam"/>
</dbReference>
<dbReference type="Gene3D" id="3.40.50.10740">
    <property type="entry name" value="Class I glutamine amidotransferase-like"/>
    <property type="match status" value="1"/>
</dbReference>
<feature type="active site" description="Charge relay system" evidence="3">
    <location>
        <position position="341"/>
    </location>
</feature>
<evidence type="ECO:0000313" key="7">
    <source>
        <dbReference type="Proteomes" id="UP000216013"/>
    </source>
</evidence>
<dbReference type="InterPro" id="IPR040921">
    <property type="entry name" value="Peptidase_S66C"/>
</dbReference>
<comment type="caution">
    <text evidence="6">The sequence shown here is derived from an EMBL/GenBank/DDBJ whole genome shotgun (WGS) entry which is preliminary data.</text>
</comment>
<evidence type="ECO:0008006" key="8">
    <source>
        <dbReference type="Google" id="ProtNLM"/>
    </source>
</evidence>
<sequence length="369" mass="41391">MSGIPFPLEQRFKRQCPCYNMEKERVIVVSTIYPSALTLNSTFAITAPSSGVPAPLHYKIHKAKSQLEMLCAHVIIGETVWTQQAARSSSAETRANELMAYLTDPAIDAIMPPWGGELLVQVLPKLDWDKISKSKPTWLIGYSDSSTLLCSYTLQTNIASAHATNFFDLNMEALDGTTKQWHKILSAPSRNHVVQHSSPMYQSSWDALFELENPVGFDLDSNTEWKSTTSEAVSFTGRLIGGCLNTLTTIAGTKYAPIKKWRESFEEDTIVYLEWLDWCTAETYRNLWHLKEHGWFEGASGLLFGRPSRSEPSEDYDDVQMIHEFAEEIGLPIIFDADIGHMPPQFTMINGSLATASFKDGKGTLTYLE</sequence>
<evidence type="ECO:0000256" key="2">
    <source>
        <dbReference type="ARBA" id="ARBA00022801"/>
    </source>
</evidence>
<dbReference type="CDD" id="cd07062">
    <property type="entry name" value="Peptidase_S66_mccF_like"/>
    <property type="match status" value="1"/>
</dbReference>
<evidence type="ECO:0000256" key="3">
    <source>
        <dbReference type="PIRSR" id="PIRSR028757-1"/>
    </source>
</evidence>
<evidence type="ECO:0000313" key="6">
    <source>
        <dbReference type="EMBL" id="PAD21229.1"/>
    </source>
</evidence>
<dbReference type="AlphaFoldDB" id="A0A268AB00"/>
<evidence type="ECO:0000259" key="4">
    <source>
        <dbReference type="Pfam" id="PF02016"/>
    </source>
</evidence>
<feature type="domain" description="LD-carboxypeptidase C-terminal" evidence="5">
    <location>
        <begin position="236"/>
        <end position="354"/>
    </location>
</feature>